<dbReference type="Proteomes" id="UP000284177">
    <property type="component" value="Unassembled WGS sequence"/>
</dbReference>
<organism evidence="2 3">
    <name type="scientific">Thermohalobacter berrensis</name>
    <dbReference type="NCBI Taxonomy" id="99594"/>
    <lineage>
        <taxon>Bacteria</taxon>
        <taxon>Bacillati</taxon>
        <taxon>Bacillota</taxon>
        <taxon>Tissierellia</taxon>
        <taxon>Tissierellales</taxon>
        <taxon>Thermohalobacteraceae</taxon>
        <taxon>Thermohalobacter</taxon>
    </lineage>
</organism>
<dbReference type="OrthoDB" id="1634137at2"/>
<protein>
    <submittedName>
        <fullName evidence="2">Uncharacterized protein</fullName>
    </submittedName>
</protein>
<keyword evidence="1" id="KW-0472">Membrane</keyword>
<dbReference type="EMBL" id="MCIB01000001">
    <property type="protein sequence ID" value="RKD34336.1"/>
    <property type="molecule type" value="Genomic_DNA"/>
</dbReference>
<evidence type="ECO:0000256" key="1">
    <source>
        <dbReference type="SAM" id="Phobius"/>
    </source>
</evidence>
<accession>A0A419TA43</accession>
<keyword evidence="1" id="KW-0812">Transmembrane</keyword>
<reference evidence="2 3" key="1">
    <citation type="submission" date="2016-08" db="EMBL/GenBank/DDBJ databases">
        <title>Novel Firmicutes and Novel Genomes.</title>
        <authorList>
            <person name="Poppleton D.I."/>
            <person name="Gribaldo S."/>
        </authorList>
    </citation>
    <scope>NUCLEOTIDE SEQUENCE [LARGE SCALE GENOMIC DNA]</scope>
    <source>
        <strain evidence="2 3">CTT3</strain>
    </source>
</reference>
<proteinExistence type="predicted"/>
<gene>
    <name evidence="2" type="ORF">BET03_00445</name>
</gene>
<sequence length="94" mass="10811">MNNNDKNNLEKRLDKIAERLEEIKISEYVDLMNNKKRLLYINFLIGLARGFGMAVGFTILGAFVIYVLQRLIALNLPLIGDFITEIVKIVQENL</sequence>
<comment type="caution">
    <text evidence="2">The sequence shown here is derived from an EMBL/GenBank/DDBJ whole genome shotgun (WGS) entry which is preliminary data.</text>
</comment>
<evidence type="ECO:0000313" key="3">
    <source>
        <dbReference type="Proteomes" id="UP000284177"/>
    </source>
</evidence>
<keyword evidence="1" id="KW-1133">Transmembrane helix</keyword>
<keyword evidence="3" id="KW-1185">Reference proteome</keyword>
<evidence type="ECO:0000313" key="2">
    <source>
        <dbReference type="EMBL" id="RKD34336.1"/>
    </source>
</evidence>
<feature type="transmembrane region" description="Helical" evidence="1">
    <location>
        <begin position="39"/>
        <end position="68"/>
    </location>
</feature>
<dbReference type="Pfam" id="PF18910">
    <property type="entry name" value="DUF5665"/>
    <property type="match status" value="1"/>
</dbReference>
<dbReference type="AlphaFoldDB" id="A0A419TA43"/>
<name>A0A419TA43_9FIRM</name>
<dbReference type="InterPro" id="IPR043723">
    <property type="entry name" value="DUF5665"/>
</dbReference>
<dbReference type="RefSeq" id="WP_120166119.1">
    <property type="nucleotide sequence ID" value="NZ_MCIB01000001.1"/>
</dbReference>